<reference evidence="3 4" key="1">
    <citation type="submission" date="2022-08" db="EMBL/GenBank/DDBJ databases">
        <title>Lysinibacillus sequencing.</title>
        <authorList>
            <person name="Dunlap C."/>
        </authorList>
    </citation>
    <scope>NUCLEOTIDE SEQUENCE [LARGE SCALE GENOMIC DNA]</scope>
    <source>
        <strain evidence="3 4">PB211</strain>
    </source>
</reference>
<dbReference type="PANTHER" id="PTHR12526:SF637">
    <property type="entry name" value="GLYCOSYLTRANSFERASE EPSF-RELATED"/>
    <property type="match status" value="1"/>
</dbReference>
<sequence>MTTTGLGGAEAMLYRLLQNVDRDMYEIEVICLTEIGTYGKYIEQQLNIKVTICDMRRSMGIAFVRCYQRCRESDIIQTWMYHANLLGYVLSKLLKKKLIWGIHHSNLNKDDNKRRTIFIAKLCAKLSKHVDAIISCGPKVKEIHEAIGYKNKQHRIIVNGVNTDFYKPSKKRQYYLERFNIVNQPILLHVGRWDPLKDYENLLASLKQLKQKRQDFYMFLVGYEIESSNEVLRQMIENAQLEQFTFLLGSRDDIPQLMAAADLFILSSSGEGLPNVLVEALASGTCCVTTNVGDCEFLVGNYGEVVPSKDAVALSKAINRALNYDSKTYEQKANLGRAHVLANFEIKHVAEQYQSLYPAIIQRKE</sequence>
<feature type="domain" description="Glycosyl transferase family 1" evidence="1">
    <location>
        <begin position="182"/>
        <end position="330"/>
    </location>
</feature>
<dbReference type="PANTHER" id="PTHR12526">
    <property type="entry name" value="GLYCOSYLTRANSFERASE"/>
    <property type="match status" value="1"/>
</dbReference>
<dbReference type="SUPFAM" id="SSF53756">
    <property type="entry name" value="UDP-Glycosyltransferase/glycogen phosphorylase"/>
    <property type="match status" value="1"/>
</dbReference>
<keyword evidence="3" id="KW-0808">Transferase</keyword>
<feature type="domain" description="Glycosyltransferase subfamily 4-like N-terminal" evidence="2">
    <location>
        <begin position="7"/>
        <end position="164"/>
    </location>
</feature>
<dbReference type="InterPro" id="IPR001296">
    <property type="entry name" value="Glyco_trans_1"/>
</dbReference>
<evidence type="ECO:0000259" key="2">
    <source>
        <dbReference type="Pfam" id="PF13439"/>
    </source>
</evidence>
<dbReference type="GO" id="GO:0016757">
    <property type="term" value="F:glycosyltransferase activity"/>
    <property type="evidence" value="ECO:0007669"/>
    <property type="project" value="UniProtKB-KW"/>
</dbReference>
<dbReference type="Pfam" id="PF13439">
    <property type="entry name" value="Glyco_transf_4"/>
    <property type="match status" value="1"/>
</dbReference>
<dbReference type="InterPro" id="IPR028098">
    <property type="entry name" value="Glyco_trans_4-like_N"/>
</dbReference>
<dbReference type="EMBL" id="JANTOO010000020">
    <property type="protein sequence ID" value="MCS1398220.1"/>
    <property type="molecule type" value="Genomic_DNA"/>
</dbReference>
<name>A0ABT2DTI7_9BACI</name>
<protein>
    <submittedName>
        <fullName evidence="3">Glycosyltransferase</fullName>
        <ecNumber evidence="3">2.4.-.-</ecNumber>
    </submittedName>
</protein>
<gene>
    <name evidence="3" type="ORF">NXZ79_19615</name>
</gene>
<evidence type="ECO:0000313" key="4">
    <source>
        <dbReference type="Proteomes" id="UP001525021"/>
    </source>
</evidence>
<accession>A0ABT2DTI7</accession>
<comment type="caution">
    <text evidence="3">The sequence shown here is derived from an EMBL/GenBank/DDBJ whole genome shotgun (WGS) entry which is preliminary data.</text>
</comment>
<keyword evidence="4" id="KW-1185">Reference proteome</keyword>
<evidence type="ECO:0000313" key="3">
    <source>
        <dbReference type="EMBL" id="MCS1398220.1"/>
    </source>
</evidence>
<dbReference type="Gene3D" id="3.40.50.2000">
    <property type="entry name" value="Glycogen Phosphorylase B"/>
    <property type="match status" value="2"/>
</dbReference>
<dbReference type="Pfam" id="PF00534">
    <property type="entry name" value="Glycos_transf_1"/>
    <property type="match status" value="1"/>
</dbReference>
<dbReference type="EC" id="2.4.-.-" evidence="3"/>
<evidence type="ECO:0000259" key="1">
    <source>
        <dbReference type="Pfam" id="PF00534"/>
    </source>
</evidence>
<proteinExistence type="predicted"/>
<organism evidence="3 4">
    <name type="scientific">Lysinibacillus pinottii</name>
    <dbReference type="NCBI Taxonomy" id="2973932"/>
    <lineage>
        <taxon>Bacteria</taxon>
        <taxon>Bacillati</taxon>
        <taxon>Bacillota</taxon>
        <taxon>Bacilli</taxon>
        <taxon>Bacillales</taxon>
        <taxon>Bacillaceae</taxon>
        <taxon>Lysinibacillus</taxon>
    </lineage>
</organism>
<keyword evidence="3" id="KW-0328">Glycosyltransferase</keyword>
<dbReference type="Proteomes" id="UP001525021">
    <property type="component" value="Unassembled WGS sequence"/>
</dbReference>